<evidence type="ECO:0000256" key="7">
    <source>
        <dbReference type="ARBA" id="ARBA00023015"/>
    </source>
</evidence>
<dbReference type="Pfam" id="PF00096">
    <property type="entry name" value="zf-C2H2"/>
    <property type="match status" value="2"/>
</dbReference>
<evidence type="ECO:0000256" key="6">
    <source>
        <dbReference type="ARBA" id="ARBA00022833"/>
    </source>
</evidence>
<protein>
    <recommendedName>
        <fullName evidence="12">C2H2-type domain-containing protein</fullName>
    </recommendedName>
</protein>
<name>A0A493U2W5_ANAPP</name>
<proteinExistence type="predicted"/>
<dbReference type="OMA" id="MLICATE"/>
<dbReference type="GO" id="GO:0008270">
    <property type="term" value="F:zinc ion binding"/>
    <property type="evidence" value="ECO:0007669"/>
    <property type="project" value="UniProtKB-KW"/>
</dbReference>
<dbReference type="PROSITE" id="PS50157">
    <property type="entry name" value="ZINC_FINGER_C2H2_2"/>
    <property type="match status" value="2"/>
</dbReference>
<keyword evidence="9" id="KW-0804">Transcription</keyword>
<comment type="function">
    <text evidence="1">May be involved in transcriptional regulation.</text>
</comment>
<dbReference type="Gene3D" id="3.30.160.60">
    <property type="entry name" value="Classic Zinc Finger"/>
    <property type="match status" value="3"/>
</dbReference>
<dbReference type="GO" id="GO:0010468">
    <property type="term" value="P:regulation of gene expression"/>
    <property type="evidence" value="ECO:0007669"/>
    <property type="project" value="TreeGrafter"/>
</dbReference>
<evidence type="ECO:0000313" key="13">
    <source>
        <dbReference type="Ensembl" id="ENSAPLP00000032462.1"/>
    </source>
</evidence>
<dbReference type="GeneTree" id="ENSGT00940000154715"/>
<evidence type="ECO:0000256" key="10">
    <source>
        <dbReference type="ARBA" id="ARBA00023242"/>
    </source>
</evidence>
<dbReference type="InterPro" id="IPR036236">
    <property type="entry name" value="Znf_C2H2_sf"/>
</dbReference>
<comment type="subcellular location">
    <subcellularLocation>
        <location evidence="2">Nucleus</location>
    </subcellularLocation>
</comment>
<reference evidence="13" key="3">
    <citation type="submission" date="2025-09" db="UniProtKB">
        <authorList>
            <consortium name="Ensembl"/>
        </authorList>
    </citation>
    <scope>IDENTIFICATION</scope>
</reference>
<dbReference type="InterPro" id="IPR050331">
    <property type="entry name" value="Zinc_finger"/>
</dbReference>
<dbReference type="Proteomes" id="UP000016666">
    <property type="component" value="Unassembled WGS sequence"/>
</dbReference>
<sequence>MREDSFRLKQILVSHQKVHGSEKPFGCADCGKSFVQKHHLQSHRRVHTGEKPFPCAQCGQRFSQKHHLVSHQRIHTGERPFACARCSCSQKQHLKSHQRTHRGPRVPQAPKAVGTVAAPCPSSHTAVAARCWRELLAGSRPLVAGKYK</sequence>
<dbReference type="PROSITE" id="PS00028">
    <property type="entry name" value="ZINC_FINGER_C2H2_1"/>
    <property type="match status" value="2"/>
</dbReference>
<evidence type="ECO:0000313" key="14">
    <source>
        <dbReference type="Proteomes" id="UP000016666"/>
    </source>
</evidence>
<dbReference type="AlphaFoldDB" id="A0A493U2W5"/>
<dbReference type="SUPFAM" id="SSF57667">
    <property type="entry name" value="beta-beta-alpha zinc fingers"/>
    <property type="match status" value="2"/>
</dbReference>
<feature type="domain" description="C2H2-type" evidence="12">
    <location>
        <begin position="53"/>
        <end position="80"/>
    </location>
</feature>
<evidence type="ECO:0000256" key="2">
    <source>
        <dbReference type="ARBA" id="ARBA00004123"/>
    </source>
</evidence>
<dbReference type="GO" id="GO:0003677">
    <property type="term" value="F:DNA binding"/>
    <property type="evidence" value="ECO:0007669"/>
    <property type="project" value="UniProtKB-KW"/>
</dbReference>
<organism evidence="13 14">
    <name type="scientific">Anas platyrhynchos platyrhynchos</name>
    <name type="common">Northern mallard</name>
    <dbReference type="NCBI Taxonomy" id="8840"/>
    <lineage>
        <taxon>Eukaryota</taxon>
        <taxon>Metazoa</taxon>
        <taxon>Chordata</taxon>
        <taxon>Craniata</taxon>
        <taxon>Vertebrata</taxon>
        <taxon>Euteleostomi</taxon>
        <taxon>Archelosauria</taxon>
        <taxon>Archosauria</taxon>
        <taxon>Dinosauria</taxon>
        <taxon>Saurischia</taxon>
        <taxon>Theropoda</taxon>
        <taxon>Coelurosauria</taxon>
        <taxon>Aves</taxon>
        <taxon>Neognathae</taxon>
        <taxon>Galloanserae</taxon>
        <taxon>Anseriformes</taxon>
        <taxon>Anatidae</taxon>
        <taxon>Anatinae</taxon>
        <taxon>Anas</taxon>
    </lineage>
</organism>
<keyword evidence="6" id="KW-0862">Zinc</keyword>
<keyword evidence="7" id="KW-0805">Transcription regulation</keyword>
<dbReference type="FunFam" id="3.30.160.60:FF:000097">
    <property type="entry name" value="Zinc finger protein"/>
    <property type="match status" value="1"/>
</dbReference>
<evidence type="ECO:0000256" key="8">
    <source>
        <dbReference type="ARBA" id="ARBA00023125"/>
    </source>
</evidence>
<keyword evidence="4" id="KW-0677">Repeat</keyword>
<reference evidence="14" key="1">
    <citation type="submission" date="2017-10" db="EMBL/GenBank/DDBJ databases">
        <title>A new Pekin duck reference genome.</title>
        <authorList>
            <person name="Hou Z.-C."/>
            <person name="Zhou Z.-K."/>
            <person name="Zhu F."/>
            <person name="Hou S.-S."/>
        </authorList>
    </citation>
    <scope>NUCLEOTIDE SEQUENCE [LARGE SCALE GENOMIC DNA]</scope>
</reference>
<reference evidence="13" key="2">
    <citation type="submission" date="2025-08" db="UniProtKB">
        <authorList>
            <consortium name="Ensembl"/>
        </authorList>
    </citation>
    <scope>IDENTIFICATION</scope>
</reference>
<keyword evidence="14" id="KW-1185">Reference proteome</keyword>
<dbReference type="SMART" id="SM00355">
    <property type="entry name" value="ZnF_C2H2"/>
    <property type="match status" value="3"/>
</dbReference>
<evidence type="ECO:0000256" key="3">
    <source>
        <dbReference type="ARBA" id="ARBA00022723"/>
    </source>
</evidence>
<dbReference type="FunFam" id="3.30.160.60:FF:002716">
    <property type="entry name" value="Zinc finger protein 212"/>
    <property type="match status" value="1"/>
</dbReference>
<keyword evidence="10" id="KW-0539">Nucleus</keyword>
<evidence type="ECO:0000256" key="4">
    <source>
        <dbReference type="ARBA" id="ARBA00022737"/>
    </source>
</evidence>
<keyword evidence="5 11" id="KW-0863">Zinc-finger</keyword>
<keyword evidence="3" id="KW-0479">Metal-binding</keyword>
<evidence type="ECO:0000256" key="1">
    <source>
        <dbReference type="ARBA" id="ARBA00003767"/>
    </source>
</evidence>
<dbReference type="GO" id="GO:0005634">
    <property type="term" value="C:nucleus"/>
    <property type="evidence" value="ECO:0007669"/>
    <property type="project" value="UniProtKB-SubCell"/>
</dbReference>
<dbReference type="PANTHER" id="PTHR16515">
    <property type="entry name" value="PR DOMAIN ZINC FINGER PROTEIN"/>
    <property type="match status" value="1"/>
</dbReference>
<accession>A0A493U2W5</accession>
<evidence type="ECO:0000256" key="9">
    <source>
        <dbReference type="ARBA" id="ARBA00023163"/>
    </source>
</evidence>
<feature type="domain" description="C2H2-type" evidence="12">
    <location>
        <begin position="25"/>
        <end position="52"/>
    </location>
</feature>
<dbReference type="PANTHER" id="PTHR16515:SF52">
    <property type="entry name" value="GASTRULA ZINC FINGER PROTEIN XLCGF26.1"/>
    <property type="match status" value="1"/>
</dbReference>
<evidence type="ECO:0000256" key="11">
    <source>
        <dbReference type="PROSITE-ProRule" id="PRU00042"/>
    </source>
</evidence>
<dbReference type="Ensembl" id="ENSAPLT00000014508.2">
    <property type="protein sequence ID" value="ENSAPLP00000032462.1"/>
    <property type="gene ID" value="ENSAPLG00000013933.2"/>
</dbReference>
<keyword evidence="8" id="KW-0238">DNA-binding</keyword>
<dbReference type="InterPro" id="IPR013087">
    <property type="entry name" value="Znf_C2H2_type"/>
</dbReference>
<evidence type="ECO:0000256" key="5">
    <source>
        <dbReference type="ARBA" id="ARBA00022771"/>
    </source>
</evidence>
<evidence type="ECO:0000259" key="12">
    <source>
        <dbReference type="PROSITE" id="PS50157"/>
    </source>
</evidence>
<dbReference type="FunFam" id="3.30.160.60:FF:002343">
    <property type="entry name" value="Zinc finger protein 33A"/>
    <property type="match status" value="1"/>
</dbReference>